<keyword evidence="5 10" id="KW-0443">Lipid metabolism</keyword>
<comment type="function">
    <text evidence="10">Catalyzes the reversible formation of acyl-phosphate (acyl-PO(4)) from acyl-[acyl-carrier-protein] (acyl-ACP). This enzyme utilizes acyl-ACP as fatty acyl donor, but not acyl-CoA.</text>
</comment>
<dbReference type="EC" id="2.3.1.274" evidence="8 10"/>
<proteinExistence type="inferred from homology"/>
<evidence type="ECO:0000313" key="11">
    <source>
        <dbReference type="EMBL" id="QOS39168.1"/>
    </source>
</evidence>
<evidence type="ECO:0000256" key="6">
    <source>
        <dbReference type="ARBA" id="ARBA00023209"/>
    </source>
</evidence>
<evidence type="ECO:0000256" key="3">
    <source>
        <dbReference type="ARBA" id="ARBA00022516"/>
    </source>
</evidence>
<dbReference type="GO" id="GO:0043811">
    <property type="term" value="F:phosphate:acyl-[acyl carrier protein] acyltransferase activity"/>
    <property type="evidence" value="ECO:0007669"/>
    <property type="project" value="UniProtKB-UniRule"/>
</dbReference>
<keyword evidence="2 10" id="KW-0963">Cytoplasm</keyword>
<reference evidence="11 12" key="1">
    <citation type="submission" date="2018-08" db="EMBL/GenBank/DDBJ databases">
        <title>The first complete genome of Treponema rectale (CHPAT), a commensal spirochete of the bovine rectum.</title>
        <authorList>
            <person name="Staton G.J."/>
            <person name="Clegg S.R."/>
            <person name="Carter S.D."/>
            <person name="Radford A.D."/>
            <person name="Darby A."/>
            <person name="Hall N."/>
            <person name="Birtles R.J."/>
            <person name="Evans N.J."/>
        </authorList>
    </citation>
    <scope>NUCLEOTIDE SEQUENCE [LARGE SCALE GENOMIC DNA]</scope>
    <source>
        <strain evidence="11 12">CHPA</strain>
    </source>
</reference>
<organism evidence="11 12">
    <name type="scientific">Treponema rectale</name>
    <dbReference type="NCBI Taxonomy" id="744512"/>
    <lineage>
        <taxon>Bacteria</taxon>
        <taxon>Pseudomonadati</taxon>
        <taxon>Spirochaetota</taxon>
        <taxon>Spirochaetia</taxon>
        <taxon>Spirochaetales</taxon>
        <taxon>Treponemataceae</taxon>
        <taxon>Treponema</taxon>
    </lineage>
</organism>
<dbReference type="PIRSF" id="PIRSF002465">
    <property type="entry name" value="Phsphlp_syn_PlsX"/>
    <property type="match status" value="1"/>
</dbReference>
<protein>
    <recommendedName>
        <fullName evidence="8 10">Phosphate acyltransferase</fullName>
        <ecNumber evidence="8 10">2.3.1.274</ecNumber>
    </recommendedName>
    <alternativeName>
        <fullName evidence="10">Acyl-ACP phosphotransacylase</fullName>
    </alternativeName>
    <alternativeName>
        <fullName evidence="10">Acyl-[acyl-carrier-protein]--phosphate acyltransferase</fullName>
    </alternativeName>
    <alternativeName>
        <fullName evidence="10">Phosphate-acyl-ACP acyltransferase</fullName>
    </alternativeName>
</protein>
<dbReference type="InterPro" id="IPR012281">
    <property type="entry name" value="Phospholipid_synth_PlsX-like"/>
</dbReference>
<evidence type="ECO:0000313" key="12">
    <source>
        <dbReference type="Proteomes" id="UP000593591"/>
    </source>
</evidence>
<dbReference type="NCBIfam" id="TIGR00182">
    <property type="entry name" value="plsX"/>
    <property type="match status" value="1"/>
</dbReference>
<gene>
    <name evidence="10" type="primary">plsX</name>
    <name evidence="11" type="ORF">DYE49_01345</name>
</gene>
<name>A0A7M1XJX8_9SPIR</name>
<comment type="pathway">
    <text evidence="10">Lipid metabolism; phospholipid metabolism.</text>
</comment>
<dbReference type="SUPFAM" id="SSF53659">
    <property type="entry name" value="Isocitrate/Isopropylmalate dehydrogenase-like"/>
    <property type="match status" value="1"/>
</dbReference>
<keyword evidence="4 10" id="KW-0808">Transferase</keyword>
<dbReference type="EMBL" id="CP031517">
    <property type="protein sequence ID" value="QOS39168.1"/>
    <property type="molecule type" value="Genomic_DNA"/>
</dbReference>
<evidence type="ECO:0000256" key="2">
    <source>
        <dbReference type="ARBA" id="ARBA00022490"/>
    </source>
</evidence>
<dbReference type="UniPathway" id="UPA00085"/>
<evidence type="ECO:0000256" key="8">
    <source>
        <dbReference type="ARBA" id="ARBA00024069"/>
    </source>
</evidence>
<dbReference type="GO" id="GO:0006633">
    <property type="term" value="P:fatty acid biosynthetic process"/>
    <property type="evidence" value="ECO:0007669"/>
    <property type="project" value="UniProtKB-UniRule"/>
</dbReference>
<dbReference type="HAMAP" id="MF_00019">
    <property type="entry name" value="PlsX"/>
    <property type="match status" value="1"/>
</dbReference>
<dbReference type="Proteomes" id="UP000593591">
    <property type="component" value="Chromosome"/>
</dbReference>
<dbReference type="KEGG" id="trc:DYE49_01345"/>
<evidence type="ECO:0000256" key="7">
    <source>
        <dbReference type="ARBA" id="ARBA00023264"/>
    </source>
</evidence>
<evidence type="ECO:0000256" key="9">
    <source>
        <dbReference type="ARBA" id="ARBA00046608"/>
    </source>
</evidence>
<comment type="similarity">
    <text evidence="10">Belongs to the PlsX family.</text>
</comment>
<dbReference type="GO" id="GO:0008654">
    <property type="term" value="P:phospholipid biosynthetic process"/>
    <property type="evidence" value="ECO:0007669"/>
    <property type="project" value="UniProtKB-KW"/>
</dbReference>
<dbReference type="GO" id="GO:0005737">
    <property type="term" value="C:cytoplasm"/>
    <property type="evidence" value="ECO:0007669"/>
    <property type="project" value="UniProtKB-SubCell"/>
</dbReference>
<evidence type="ECO:0000256" key="5">
    <source>
        <dbReference type="ARBA" id="ARBA00023098"/>
    </source>
</evidence>
<keyword evidence="3 10" id="KW-0444">Lipid biosynthesis</keyword>
<dbReference type="Pfam" id="PF02504">
    <property type="entry name" value="FA_synthesis"/>
    <property type="match status" value="1"/>
</dbReference>
<keyword evidence="7 10" id="KW-1208">Phospholipid metabolism</keyword>
<dbReference type="Gene3D" id="3.40.718.10">
    <property type="entry name" value="Isopropylmalate Dehydrogenase"/>
    <property type="match status" value="1"/>
</dbReference>
<dbReference type="InterPro" id="IPR003664">
    <property type="entry name" value="FA_synthesis"/>
</dbReference>
<evidence type="ECO:0000256" key="1">
    <source>
        <dbReference type="ARBA" id="ARBA00001232"/>
    </source>
</evidence>
<evidence type="ECO:0000256" key="10">
    <source>
        <dbReference type="HAMAP-Rule" id="MF_00019"/>
    </source>
</evidence>
<evidence type="ECO:0000256" key="4">
    <source>
        <dbReference type="ARBA" id="ARBA00022679"/>
    </source>
</evidence>
<keyword evidence="11" id="KW-0012">Acyltransferase</keyword>
<dbReference type="PANTHER" id="PTHR30100:SF1">
    <property type="entry name" value="PHOSPHATE ACYLTRANSFERASE"/>
    <property type="match status" value="1"/>
</dbReference>
<keyword evidence="6 10" id="KW-0594">Phospholipid biosynthesis</keyword>
<comment type="catalytic activity">
    <reaction evidence="1 10">
        <text>a fatty acyl-[ACP] + phosphate = an acyl phosphate + holo-[ACP]</text>
        <dbReference type="Rhea" id="RHEA:42292"/>
        <dbReference type="Rhea" id="RHEA-COMP:9685"/>
        <dbReference type="Rhea" id="RHEA-COMP:14125"/>
        <dbReference type="ChEBI" id="CHEBI:43474"/>
        <dbReference type="ChEBI" id="CHEBI:59918"/>
        <dbReference type="ChEBI" id="CHEBI:64479"/>
        <dbReference type="ChEBI" id="CHEBI:138651"/>
        <dbReference type="EC" id="2.3.1.274"/>
    </reaction>
</comment>
<comment type="subcellular location">
    <subcellularLocation>
        <location evidence="10">Cytoplasm</location>
    </subcellularLocation>
    <text evidence="10">Associated with the membrane possibly through PlsY.</text>
</comment>
<sequence length="343" mass="37837">MEGGFSMVKIAVDMMGSDSGPETLVDSIKHYLKDFDDVSFLLFGDEKVLSELTKDCPDKNRIEIHNTTSIIPMEIKPLEFLRAKSSSMYQAISAVKEGLADGVLTAGSTGGFVTGATILLRTVEGVLRAGLCSPFPTRKASHPAVILDIGANNYDTEEEVYQFGIMGRLYYQHVLENQNPSVYILTNGAEEGKGTDEVVGAYRLMRERNLPGFKGNVEAREALDGNHDVIVTPGYPGNIFLKACEGVAKMMNDLIKESFKMNLLTKIGYLFSSKGFKRMRKTLDYRQYGGAILLGINGVCVKAHGNSNEYAFYHAIGVCKKMIDVKIVDKIKEEFHDSVNNND</sequence>
<accession>A0A7M1XJX8</accession>
<comment type="subunit">
    <text evidence="9 10">Homodimer. Probably interacts with PlsY.</text>
</comment>
<dbReference type="PANTHER" id="PTHR30100">
    <property type="entry name" value="FATTY ACID/PHOSPHOLIPID SYNTHESIS PROTEIN PLSX"/>
    <property type="match status" value="1"/>
</dbReference>
<dbReference type="AlphaFoldDB" id="A0A7M1XJX8"/>